<name>A0A6N7XAF4_9ACTN</name>
<dbReference type="PROSITE" id="PS00201">
    <property type="entry name" value="FLAVODOXIN"/>
    <property type="match status" value="1"/>
</dbReference>
<dbReference type="GO" id="GO:0009055">
    <property type="term" value="F:electron transfer activity"/>
    <property type="evidence" value="ECO:0007669"/>
    <property type="project" value="InterPro"/>
</dbReference>
<dbReference type="PROSITE" id="PS50902">
    <property type="entry name" value="FLAVODOXIN_LIKE"/>
    <property type="match status" value="1"/>
</dbReference>
<gene>
    <name evidence="2" type="ORF">FYJ68_05295</name>
</gene>
<dbReference type="InterPro" id="IPR008254">
    <property type="entry name" value="Flavodoxin/NO_synth"/>
</dbReference>
<dbReference type="Proteomes" id="UP000469325">
    <property type="component" value="Unassembled WGS sequence"/>
</dbReference>
<dbReference type="GO" id="GO:0010181">
    <property type="term" value="F:FMN binding"/>
    <property type="evidence" value="ECO:0007669"/>
    <property type="project" value="InterPro"/>
</dbReference>
<protein>
    <submittedName>
        <fullName evidence="2">Flavodoxin</fullName>
    </submittedName>
</protein>
<dbReference type="InterPro" id="IPR029039">
    <property type="entry name" value="Flavoprotein-like_sf"/>
</dbReference>
<dbReference type="RefSeq" id="WP_154434715.1">
    <property type="nucleotide sequence ID" value="NZ_VUNC01000003.1"/>
</dbReference>
<dbReference type="InterPro" id="IPR001226">
    <property type="entry name" value="Flavodoxin_CS"/>
</dbReference>
<feature type="domain" description="Flavodoxin-like" evidence="1">
    <location>
        <begin position="4"/>
        <end position="133"/>
    </location>
</feature>
<dbReference type="SUPFAM" id="SSF52218">
    <property type="entry name" value="Flavoproteins"/>
    <property type="match status" value="1"/>
</dbReference>
<dbReference type="Gene3D" id="3.40.50.360">
    <property type="match status" value="1"/>
</dbReference>
<evidence type="ECO:0000313" key="3">
    <source>
        <dbReference type="Proteomes" id="UP000469325"/>
    </source>
</evidence>
<dbReference type="AlphaFoldDB" id="A0A6N7XAF4"/>
<comment type="caution">
    <text evidence="2">The sequence shown here is derived from an EMBL/GenBank/DDBJ whole genome shotgun (WGS) entry which is preliminary data.</text>
</comment>
<proteinExistence type="predicted"/>
<dbReference type="Pfam" id="PF00258">
    <property type="entry name" value="Flavodoxin_1"/>
    <property type="match status" value="1"/>
</dbReference>
<keyword evidence="3" id="KW-1185">Reference proteome</keyword>
<reference evidence="2 3" key="1">
    <citation type="submission" date="2019-08" db="EMBL/GenBank/DDBJ databases">
        <title>In-depth cultivation of the pig gut microbiome towards novel bacterial diversity and tailored functional studies.</title>
        <authorList>
            <person name="Wylensek D."/>
            <person name="Hitch T.C.A."/>
            <person name="Clavel T."/>
        </authorList>
    </citation>
    <scope>NUCLEOTIDE SEQUENCE [LARGE SCALE GENOMIC DNA]</scope>
    <source>
        <strain evidence="2 3">CA-Schmier-601-WT-1</strain>
    </source>
</reference>
<dbReference type="EMBL" id="VUNC01000003">
    <property type="protein sequence ID" value="MST72522.1"/>
    <property type="molecule type" value="Genomic_DNA"/>
</dbReference>
<sequence length="134" mass="14380">MKNVAVVYWTQSGNTEAMASALAEGASTEATEVSSFSPASVADYDALAFGCPAMGSEELDPDFEEVWNECVPHLGERPVALFGSYDWGTGEWMDTWRQAAEDAGVNVVDSVIANLEPDDEALARLRELGSRLAS</sequence>
<evidence type="ECO:0000313" key="2">
    <source>
        <dbReference type="EMBL" id="MST72522.1"/>
    </source>
</evidence>
<accession>A0A6N7XAF4</accession>
<evidence type="ECO:0000259" key="1">
    <source>
        <dbReference type="PROSITE" id="PS50902"/>
    </source>
</evidence>
<organism evidence="2 3">
    <name type="scientific">Olsenella porci</name>
    <dbReference type="NCBI Taxonomy" id="2652279"/>
    <lineage>
        <taxon>Bacteria</taxon>
        <taxon>Bacillati</taxon>
        <taxon>Actinomycetota</taxon>
        <taxon>Coriobacteriia</taxon>
        <taxon>Coriobacteriales</taxon>
        <taxon>Atopobiaceae</taxon>
        <taxon>Olsenella</taxon>
    </lineage>
</organism>